<protein>
    <recommendedName>
        <fullName evidence="4">ABC transporter domain-containing protein</fullName>
    </recommendedName>
</protein>
<dbReference type="InterPro" id="IPR003593">
    <property type="entry name" value="AAA+_ATPase"/>
</dbReference>
<keyword evidence="2" id="KW-0067">ATP-binding</keyword>
<sequence length="491" mass="54606">MDLLKTFVYIIGQTAALLNILRQQPDALMLAAIMIIIAILQHAALMGRYASARVWAETTENDDYSRMRGYKQIVTDLKHRKELVAVNLAGYLISHFTAAAHRLGDDEGDYYELSAAQRDLQSRRNYLPILSDPLAELPQILFTLRAARHPASIPVSLASLHLISQSTSVLAWQLRSIFLKTRGIASQLADLRKVYDLATIPNSMQDGAGTFSEDAQKIRSGVCLEFRNVSFRYPGCEKFALHKISEGQLCVIVGSNGSGKSTILKLAVRLYDPEEGEILLDGRNIKDLKLYDVRQAVSVLFEDYTHFPLSIRENIALGDPEYNGDNDQVERAAALGGASEFIAHLYGDLPSGTHSLFGRRVDYQNLRNAGGMSSASNMGLSGGQMQILAVSRTFMRSVTSDKVRVGLLLFDEPSASLDPTPEHELFATLRELRGDKTMVFSSHRFGNLTRHADIILYINDSTIVESGTHEQLLIRNGEYGRLWKLQVQAFL</sequence>
<evidence type="ECO:0000313" key="6">
    <source>
        <dbReference type="Proteomes" id="UP000016930"/>
    </source>
</evidence>
<dbReference type="HOGENOM" id="CLU_000604_63_1_1"/>
<dbReference type="PROSITE" id="PS50893">
    <property type="entry name" value="ABC_TRANSPORTER_2"/>
    <property type="match status" value="1"/>
</dbReference>
<dbReference type="InterPro" id="IPR039421">
    <property type="entry name" value="Type_1_exporter"/>
</dbReference>
<gene>
    <name evidence="5" type="ORF">CERSUDRAFT_127907</name>
</gene>
<dbReference type="Pfam" id="PF00005">
    <property type="entry name" value="ABC_tran"/>
    <property type="match status" value="1"/>
</dbReference>
<feature type="transmembrane region" description="Helical" evidence="3">
    <location>
        <begin position="27"/>
        <end position="45"/>
    </location>
</feature>
<dbReference type="STRING" id="914234.M2RA07"/>
<keyword evidence="3" id="KW-1133">Transmembrane helix</keyword>
<accession>M2RA07</accession>
<dbReference type="InterPro" id="IPR027417">
    <property type="entry name" value="P-loop_NTPase"/>
</dbReference>
<evidence type="ECO:0000259" key="4">
    <source>
        <dbReference type="PROSITE" id="PS50893"/>
    </source>
</evidence>
<feature type="domain" description="ABC transporter" evidence="4">
    <location>
        <begin position="224"/>
        <end position="485"/>
    </location>
</feature>
<dbReference type="OrthoDB" id="6500128at2759"/>
<dbReference type="GO" id="GO:0016887">
    <property type="term" value="F:ATP hydrolysis activity"/>
    <property type="evidence" value="ECO:0007669"/>
    <property type="project" value="InterPro"/>
</dbReference>
<keyword evidence="3" id="KW-0812">Transmembrane</keyword>
<evidence type="ECO:0000313" key="5">
    <source>
        <dbReference type="EMBL" id="EMD41255.1"/>
    </source>
</evidence>
<dbReference type="SMART" id="SM00382">
    <property type="entry name" value="AAA"/>
    <property type="match status" value="1"/>
</dbReference>
<dbReference type="Gene3D" id="3.40.50.300">
    <property type="entry name" value="P-loop containing nucleotide triphosphate hydrolases"/>
    <property type="match status" value="1"/>
</dbReference>
<evidence type="ECO:0000256" key="1">
    <source>
        <dbReference type="ARBA" id="ARBA00022741"/>
    </source>
</evidence>
<dbReference type="GO" id="GO:0005524">
    <property type="term" value="F:ATP binding"/>
    <property type="evidence" value="ECO:0007669"/>
    <property type="project" value="UniProtKB-KW"/>
</dbReference>
<organism evidence="5 6">
    <name type="scientific">Ceriporiopsis subvermispora (strain B)</name>
    <name type="common">White-rot fungus</name>
    <name type="synonym">Gelatoporia subvermispora</name>
    <dbReference type="NCBI Taxonomy" id="914234"/>
    <lineage>
        <taxon>Eukaryota</taxon>
        <taxon>Fungi</taxon>
        <taxon>Dikarya</taxon>
        <taxon>Basidiomycota</taxon>
        <taxon>Agaricomycotina</taxon>
        <taxon>Agaricomycetes</taxon>
        <taxon>Polyporales</taxon>
        <taxon>Gelatoporiaceae</taxon>
        <taxon>Gelatoporia</taxon>
    </lineage>
</organism>
<dbReference type="EMBL" id="KB445791">
    <property type="protein sequence ID" value="EMD41255.1"/>
    <property type="molecule type" value="Genomic_DNA"/>
</dbReference>
<dbReference type="SUPFAM" id="SSF52540">
    <property type="entry name" value="P-loop containing nucleoside triphosphate hydrolases"/>
    <property type="match status" value="1"/>
</dbReference>
<dbReference type="Proteomes" id="UP000016930">
    <property type="component" value="Unassembled WGS sequence"/>
</dbReference>
<evidence type="ECO:0000256" key="2">
    <source>
        <dbReference type="ARBA" id="ARBA00022840"/>
    </source>
</evidence>
<name>M2RA07_CERS8</name>
<dbReference type="PANTHER" id="PTHR43394:SF1">
    <property type="entry name" value="ATP-BINDING CASSETTE SUB-FAMILY B MEMBER 10, MITOCHONDRIAL"/>
    <property type="match status" value="1"/>
</dbReference>
<dbReference type="PANTHER" id="PTHR43394">
    <property type="entry name" value="ATP-DEPENDENT PERMEASE MDL1, MITOCHONDRIAL"/>
    <property type="match status" value="1"/>
</dbReference>
<dbReference type="GO" id="GO:0015421">
    <property type="term" value="F:ABC-type oligopeptide transporter activity"/>
    <property type="evidence" value="ECO:0007669"/>
    <property type="project" value="TreeGrafter"/>
</dbReference>
<keyword evidence="3" id="KW-0472">Membrane</keyword>
<proteinExistence type="predicted"/>
<dbReference type="AlphaFoldDB" id="M2RA07"/>
<evidence type="ECO:0000256" key="3">
    <source>
        <dbReference type="SAM" id="Phobius"/>
    </source>
</evidence>
<dbReference type="InterPro" id="IPR003439">
    <property type="entry name" value="ABC_transporter-like_ATP-bd"/>
</dbReference>
<reference evidence="5 6" key="1">
    <citation type="journal article" date="2012" name="Proc. Natl. Acad. Sci. U.S.A.">
        <title>Comparative genomics of Ceriporiopsis subvermispora and Phanerochaete chrysosporium provide insight into selective ligninolysis.</title>
        <authorList>
            <person name="Fernandez-Fueyo E."/>
            <person name="Ruiz-Duenas F.J."/>
            <person name="Ferreira P."/>
            <person name="Floudas D."/>
            <person name="Hibbett D.S."/>
            <person name="Canessa P."/>
            <person name="Larrondo L.F."/>
            <person name="James T.Y."/>
            <person name="Seelenfreund D."/>
            <person name="Lobos S."/>
            <person name="Polanco R."/>
            <person name="Tello M."/>
            <person name="Honda Y."/>
            <person name="Watanabe T."/>
            <person name="Watanabe T."/>
            <person name="Ryu J.S."/>
            <person name="Kubicek C.P."/>
            <person name="Schmoll M."/>
            <person name="Gaskell J."/>
            <person name="Hammel K.E."/>
            <person name="St John F.J."/>
            <person name="Vanden Wymelenberg A."/>
            <person name="Sabat G."/>
            <person name="Splinter BonDurant S."/>
            <person name="Syed K."/>
            <person name="Yadav J.S."/>
            <person name="Doddapaneni H."/>
            <person name="Subramanian V."/>
            <person name="Lavin J.L."/>
            <person name="Oguiza J.A."/>
            <person name="Perez G."/>
            <person name="Pisabarro A.G."/>
            <person name="Ramirez L."/>
            <person name="Santoyo F."/>
            <person name="Master E."/>
            <person name="Coutinho P.M."/>
            <person name="Henrissat B."/>
            <person name="Lombard V."/>
            <person name="Magnuson J.K."/>
            <person name="Kuees U."/>
            <person name="Hori C."/>
            <person name="Igarashi K."/>
            <person name="Samejima M."/>
            <person name="Held B.W."/>
            <person name="Barry K.W."/>
            <person name="LaButti K.M."/>
            <person name="Lapidus A."/>
            <person name="Lindquist E.A."/>
            <person name="Lucas S.M."/>
            <person name="Riley R."/>
            <person name="Salamov A.A."/>
            <person name="Hoffmeister D."/>
            <person name="Schwenk D."/>
            <person name="Hadar Y."/>
            <person name="Yarden O."/>
            <person name="de Vries R.P."/>
            <person name="Wiebenga A."/>
            <person name="Stenlid J."/>
            <person name="Eastwood D."/>
            <person name="Grigoriev I.V."/>
            <person name="Berka R.M."/>
            <person name="Blanchette R.A."/>
            <person name="Kersten P."/>
            <person name="Martinez A.T."/>
            <person name="Vicuna R."/>
            <person name="Cullen D."/>
        </authorList>
    </citation>
    <scope>NUCLEOTIDE SEQUENCE [LARGE SCALE GENOMIC DNA]</scope>
    <source>
        <strain evidence="5 6">B</strain>
    </source>
</reference>
<keyword evidence="6" id="KW-1185">Reference proteome</keyword>
<keyword evidence="1" id="KW-0547">Nucleotide-binding</keyword>